<evidence type="ECO:0000256" key="2">
    <source>
        <dbReference type="ARBA" id="ARBA00023242"/>
    </source>
</evidence>
<dbReference type="CDD" id="cd11660">
    <property type="entry name" value="SANT_TRF"/>
    <property type="match status" value="1"/>
</dbReference>
<dbReference type="InterPro" id="IPR013867">
    <property type="entry name" value="Telomere_rpt-bd_fac_dimer_dom"/>
</dbReference>
<dbReference type="SUPFAM" id="SSF46689">
    <property type="entry name" value="Homeodomain-like"/>
    <property type="match status" value="1"/>
</dbReference>
<dbReference type="EMBL" id="QWIQ01000210">
    <property type="protein sequence ID" value="RMY99761.1"/>
    <property type="molecule type" value="Genomic_DNA"/>
</dbReference>
<keyword evidence="3" id="KW-0131">Cell cycle</keyword>
<dbReference type="GO" id="GO:0010833">
    <property type="term" value="P:telomere maintenance via telomere lengthening"/>
    <property type="evidence" value="ECO:0007669"/>
    <property type="project" value="TreeGrafter"/>
</dbReference>
<dbReference type="InterPro" id="IPR009057">
    <property type="entry name" value="Homeodomain-like_sf"/>
</dbReference>
<feature type="compositionally biased region" description="Basic residues" evidence="4">
    <location>
        <begin position="814"/>
        <end position="824"/>
    </location>
</feature>
<dbReference type="SMART" id="SM00717">
    <property type="entry name" value="SANT"/>
    <property type="match status" value="1"/>
</dbReference>
<dbReference type="Pfam" id="PF08558">
    <property type="entry name" value="TRF"/>
    <property type="match status" value="1"/>
</dbReference>
<dbReference type="FunFam" id="1.10.10.60:FF:000137">
    <property type="entry name" value="MYB DNA binding protein"/>
    <property type="match status" value="1"/>
</dbReference>
<dbReference type="PANTHER" id="PTHR47807">
    <property type="entry name" value="PROTEIN TBF1"/>
    <property type="match status" value="1"/>
</dbReference>
<dbReference type="AlphaFoldDB" id="A0A3M7GGD7"/>
<evidence type="ECO:0000259" key="5">
    <source>
        <dbReference type="SMART" id="SM00717"/>
    </source>
</evidence>
<proteinExistence type="predicted"/>
<feature type="region of interest" description="Disordered" evidence="4">
    <location>
        <begin position="176"/>
        <end position="210"/>
    </location>
</feature>
<protein>
    <recommendedName>
        <fullName evidence="5">Myb-like domain-containing protein</fullName>
    </recommendedName>
</protein>
<dbReference type="InterPro" id="IPR052833">
    <property type="entry name" value="Telomeric_DNA-bd_trans-reg"/>
</dbReference>
<evidence type="ECO:0000313" key="7">
    <source>
        <dbReference type="Proteomes" id="UP000281468"/>
    </source>
</evidence>
<evidence type="ECO:0000313" key="6">
    <source>
        <dbReference type="EMBL" id="RMY99761.1"/>
    </source>
</evidence>
<organism evidence="6 7">
    <name type="scientific">Hortaea werneckii</name>
    <name type="common">Black yeast</name>
    <name type="synonym">Cladosporium werneckii</name>
    <dbReference type="NCBI Taxonomy" id="91943"/>
    <lineage>
        <taxon>Eukaryota</taxon>
        <taxon>Fungi</taxon>
        <taxon>Dikarya</taxon>
        <taxon>Ascomycota</taxon>
        <taxon>Pezizomycotina</taxon>
        <taxon>Dothideomycetes</taxon>
        <taxon>Dothideomycetidae</taxon>
        <taxon>Mycosphaerellales</taxon>
        <taxon>Teratosphaeriaceae</taxon>
        <taxon>Hortaea</taxon>
    </lineage>
</organism>
<dbReference type="InterPro" id="IPR001005">
    <property type="entry name" value="SANT/Myb"/>
</dbReference>
<evidence type="ECO:0000256" key="1">
    <source>
        <dbReference type="ARBA" id="ARBA00023125"/>
    </source>
</evidence>
<feature type="region of interest" description="Disordered" evidence="4">
    <location>
        <begin position="284"/>
        <end position="325"/>
    </location>
</feature>
<gene>
    <name evidence="6" type="ORF">D0862_06974</name>
</gene>
<feature type="compositionally biased region" description="Polar residues" evidence="4">
    <location>
        <begin position="284"/>
        <end position="295"/>
    </location>
</feature>
<evidence type="ECO:0000256" key="3">
    <source>
        <dbReference type="ARBA" id="ARBA00023306"/>
    </source>
</evidence>
<dbReference type="Gene3D" id="1.10.10.60">
    <property type="entry name" value="Homeodomain-like"/>
    <property type="match status" value="1"/>
</dbReference>
<keyword evidence="2" id="KW-0539">Nucleus</keyword>
<feature type="region of interest" description="Disordered" evidence="4">
    <location>
        <begin position="786"/>
        <end position="824"/>
    </location>
</feature>
<reference evidence="6 7" key="1">
    <citation type="journal article" date="2018" name="BMC Genomics">
        <title>Genomic evidence for intraspecific hybridization in a clonal and extremely halotolerant yeast.</title>
        <authorList>
            <person name="Gostincar C."/>
            <person name="Stajich J.E."/>
            <person name="Zupancic J."/>
            <person name="Zalar P."/>
            <person name="Gunde-Cimerman N."/>
        </authorList>
    </citation>
    <scope>NUCLEOTIDE SEQUENCE [LARGE SCALE GENOMIC DNA]</scope>
    <source>
        <strain evidence="6 7">EXF-171</strain>
    </source>
</reference>
<keyword evidence="1" id="KW-0238">DNA-binding</keyword>
<dbReference type="Proteomes" id="UP000281468">
    <property type="component" value="Unassembled WGS sequence"/>
</dbReference>
<dbReference type="InterPro" id="IPR036047">
    <property type="entry name" value="F-box-like_dom_sf"/>
</dbReference>
<dbReference type="GO" id="GO:0003691">
    <property type="term" value="F:double-stranded telomeric DNA binding"/>
    <property type="evidence" value="ECO:0007669"/>
    <property type="project" value="TreeGrafter"/>
</dbReference>
<feature type="compositionally biased region" description="Low complexity" evidence="4">
    <location>
        <begin position="301"/>
        <end position="313"/>
    </location>
</feature>
<name>A0A3M7GGD7_HORWE</name>
<dbReference type="VEuPathDB" id="FungiDB:BTJ68_11572"/>
<evidence type="ECO:0000256" key="4">
    <source>
        <dbReference type="SAM" id="MobiDB-lite"/>
    </source>
</evidence>
<accession>A0A3M7GGD7</accession>
<dbReference type="GO" id="GO:0042803">
    <property type="term" value="F:protein homodimerization activity"/>
    <property type="evidence" value="ECO:0007669"/>
    <property type="project" value="InterPro"/>
</dbReference>
<comment type="caution">
    <text evidence="6">The sequence shown here is derived from an EMBL/GenBank/DDBJ whole genome shotgun (WGS) entry which is preliminary data.</text>
</comment>
<sequence>MSSPAEKVFNIPELHEMILTHVDMKTVLLAQRTSRAFHATITSSPCLQRKLWMQPHKIDQTGAAADEPSASRSSARLNPLLVQNSRRLGFKTLLLWKGTDKSQPLIIDFHYRSLETAEKIPSGSWERMIIMQPHLPILSSQYGYGAPLPANSPYGDPSYGPMAKKRRLDHGVALSASQSPVSSSGGDTGFSNWQGLPQGRPTPAQHHFAPAYNPHVTSSIQSQPAYRGQWNLSQSPYPDVSSYQQPYFYQQTDPSTYNSPWPPTSNSISAASYMPTTSSIGYHGSSSLVPQQTPSLPFYAQPQSSVEQQPQQPLTESYEPSGDAAFSSYPDLDPPQVSTYNYPIPPMQRQAQRSMSDFNFEDASMHLKMQSLPILDNLATQIIQTIAKSSFSEIQDMVRGTDAEVSQAYATLKSLFDQTRKVYSRETAFIDAVGIQMFQPSQQEVIRKANIATFVSSLLGAHDVSLFHLNEYFLDTFVPLGHRLLKWQGAIYLDLKTQTYISALMNSDTGAEVLLDELFPNDLDAQILTRHPDAPSLSPSEQDFVDRSRSRKSYLLAEPVTEDSLADLPKKYQWHDFVREFAACISKNVDGLLNIPLRTHNIFGAGHHSRRRADATHNVRDALAGQQGVMARKAPQSDAFSGLSGMPPLHQHRPSPAAAAAGTAATAAVTAAGSEKNTPSGGTTVRQAWTDAEQEALLSGLEKVDGPHWSQILALYGRGGSISEVLKDRNQVQLKDKARNLKLWYLKTGKDVPVALRGVTGELRKRGGARARAALGLLDNEVENSTLDAAAEGDEEEGGGEASSLGIGDGGHGSLKRTKKKARK</sequence>
<feature type="domain" description="Myb-like" evidence="5">
    <location>
        <begin position="685"/>
        <end position="744"/>
    </location>
</feature>
<dbReference type="PANTHER" id="PTHR47807:SF1">
    <property type="entry name" value="PROTEIN TBF1"/>
    <property type="match status" value="1"/>
</dbReference>
<dbReference type="SUPFAM" id="SSF81383">
    <property type="entry name" value="F-box domain"/>
    <property type="match status" value="1"/>
</dbReference>